<keyword evidence="4 7" id="KW-0862">Zinc</keyword>
<evidence type="ECO:0000256" key="5">
    <source>
        <dbReference type="ARBA" id="ARBA00023172"/>
    </source>
</evidence>
<name>A0A1F7VA47_9BACT</name>
<comment type="caution">
    <text evidence="9">The sequence shown here is derived from an EMBL/GenBank/DDBJ whole genome shotgun (WGS) entry which is preliminary data.</text>
</comment>
<dbReference type="SUPFAM" id="SSF111304">
    <property type="entry name" value="Recombination protein RecR"/>
    <property type="match status" value="1"/>
</dbReference>
<evidence type="ECO:0000256" key="1">
    <source>
        <dbReference type="ARBA" id="ARBA00022723"/>
    </source>
</evidence>
<dbReference type="GO" id="GO:0003677">
    <property type="term" value="F:DNA binding"/>
    <property type="evidence" value="ECO:0007669"/>
    <property type="project" value="UniProtKB-UniRule"/>
</dbReference>
<dbReference type="EMBL" id="MGEP01000011">
    <property type="protein sequence ID" value="OGL87429.1"/>
    <property type="molecule type" value="Genomic_DNA"/>
</dbReference>
<dbReference type="GO" id="GO:0006281">
    <property type="term" value="P:DNA repair"/>
    <property type="evidence" value="ECO:0007669"/>
    <property type="project" value="UniProtKB-UniRule"/>
</dbReference>
<dbReference type="HAMAP" id="MF_00017">
    <property type="entry name" value="RecR"/>
    <property type="match status" value="1"/>
</dbReference>
<accession>A0A1F7VA47</accession>
<gene>
    <name evidence="7" type="primary">recR</name>
    <name evidence="9" type="ORF">A3I40_00885</name>
</gene>
<dbReference type="Pfam" id="PF13662">
    <property type="entry name" value="Toprim_4"/>
    <property type="match status" value="1"/>
</dbReference>
<evidence type="ECO:0000259" key="8">
    <source>
        <dbReference type="PROSITE" id="PS50880"/>
    </source>
</evidence>
<keyword evidence="2 7" id="KW-0227">DNA damage</keyword>
<keyword evidence="5 7" id="KW-0233">DNA recombination</keyword>
<feature type="zinc finger region" description="C4-type" evidence="7">
    <location>
        <begin position="58"/>
        <end position="73"/>
    </location>
</feature>
<proteinExistence type="inferred from homology"/>
<dbReference type="InterPro" id="IPR006171">
    <property type="entry name" value="TOPRIM_dom"/>
</dbReference>
<dbReference type="NCBIfam" id="TIGR00615">
    <property type="entry name" value="recR"/>
    <property type="match status" value="1"/>
</dbReference>
<dbReference type="CDD" id="cd01025">
    <property type="entry name" value="TOPRIM_recR"/>
    <property type="match status" value="1"/>
</dbReference>
<dbReference type="GO" id="GO:0008270">
    <property type="term" value="F:zinc ion binding"/>
    <property type="evidence" value="ECO:0007669"/>
    <property type="project" value="UniProtKB-KW"/>
</dbReference>
<dbReference type="PROSITE" id="PS01300">
    <property type="entry name" value="RECR"/>
    <property type="match status" value="1"/>
</dbReference>
<dbReference type="PANTHER" id="PTHR30446">
    <property type="entry name" value="RECOMBINATION PROTEIN RECR"/>
    <property type="match status" value="1"/>
</dbReference>
<dbReference type="PANTHER" id="PTHR30446:SF0">
    <property type="entry name" value="RECOMBINATION PROTEIN RECR"/>
    <property type="match status" value="1"/>
</dbReference>
<evidence type="ECO:0000256" key="4">
    <source>
        <dbReference type="ARBA" id="ARBA00022833"/>
    </source>
</evidence>
<dbReference type="Gene3D" id="3.40.1360.10">
    <property type="match status" value="1"/>
</dbReference>
<dbReference type="InterPro" id="IPR000093">
    <property type="entry name" value="DNA_Rcmb_RecR"/>
</dbReference>
<dbReference type="GO" id="GO:0006310">
    <property type="term" value="P:DNA recombination"/>
    <property type="evidence" value="ECO:0007669"/>
    <property type="project" value="UniProtKB-UniRule"/>
</dbReference>
<dbReference type="Pfam" id="PF21176">
    <property type="entry name" value="RecR_HhH"/>
    <property type="match status" value="1"/>
</dbReference>
<dbReference type="Gene3D" id="6.10.250.240">
    <property type="match status" value="1"/>
</dbReference>
<evidence type="ECO:0000256" key="2">
    <source>
        <dbReference type="ARBA" id="ARBA00022763"/>
    </source>
</evidence>
<evidence type="ECO:0000256" key="3">
    <source>
        <dbReference type="ARBA" id="ARBA00022771"/>
    </source>
</evidence>
<dbReference type="PROSITE" id="PS50880">
    <property type="entry name" value="TOPRIM"/>
    <property type="match status" value="1"/>
</dbReference>
<comment type="function">
    <text evidence="7">May play a role in DNA repair. It seems to be involved in an RecBC-independent recombinational process of DNA repair. It may act with RecF and RecO.</text>
</comment>
<evidence type="ECO:0000256" key="7">
    <source>
        <dbReference type="HAMAP-Rule" id="MF_00017"/>
    </source>
</evidence>
<keyword evidence="1 7" id="KW-0479">Metal-binding</keyword>
<evidence type="ECO:0000313" key="9">
    <source>
        <dbReference type="EMBL" id="OGL87429.1"/>
    </source>
</evidence>
<dbReference type="Gene3D" id="1.10.8.420">
    <property type="entry name" value="RecR Domain 1"/>
    <property type="match status" value="1"/>
</dbReference>
<dbReference type="InterPro" id="IPR034137">
    <property type="entry name" value="TOPRIM_RecR"/>
</dbReference>
<dbReference type="Proteomes" id="UP000178723">
    <property type="component" value="Unassembled WGS sequence"/>
</dbReference>
<dbReference type="InterPro" id="IPR015967">
    <property type="entry name" value="Rcmb_RecR_Znf"/>
</dbReference>
<dbReference type="AlphaFoldDB" id="A0A1F7VA47"/>
<sequence length="199" mass="22082">MPHYPEPLRRLIEAFMVLPGIGRKTAERFAFSLLQGKAEAASDLASAITELREHIMVCQECGQFSERALCSICSDGKRNKSELCVVADGRDIFPLEQTGLYHGRYFVLGGLINPIEGIHATQLRIKELQTKLKTNDVKELILALNANLEGDATGLYLIKLLKPLSLKITRLARGLPTGSRLEYADEATLQSAFANRREV</sequence>
<feature type="domain" description="Toprim" evidence="8">
    <location>
        <begin position="81"/>
        <end position="176"/>
    </location>
</feature>
<dbReference type="STRING" id="1802407.A3I40_00885"/>
<evidence type="ECO:0000313" key="10">
    <source>
        <dbReference type="Proteomes" id="UP000178723"/>
    </source>
</evidence>
<organism evidence="9 10">
    <name type="scientific">Candidatus Uhrbacteria bacterium RIFCSPLOWO2_02_FULL_48_12</name>
    <dbReference type="NCBI Taxonomy" id="1802407"/>
    <lineage>
        <taxon>Bacteria</taxon>
        <taxon>Candidatus Uhriibacteriota</taxon>
    </lineage>
</organism>
<comment type="similarity">
    <text evidence="7">Belongs to the RecR family.</text>
</comment>
<dbReference type="SMART" id="SM00493">
    <property type="entry name" value="TOPRIM"/>
    <property type="match status" value="1"/>
</dbReference>
<keyword evidence="3 7" id="KW-0863">Zinc-finger</keyword>
<reference evidence="9 10" key="1">
    <citation type="journal article" date="2016" name="Nat. Commun.">
        <title>Thousands of microbial genomes shed light on interconnected biogeochemical processes in an aquifer system.</title>
        <authorList>
            <person name="Anantharaman K."/>
            <person name="Brown C.T."/>
            <person name="Hug L.A."/>
            <person name="Sharon I."/>
            <person name="Castelle C.J."/>
            <person name="Probst A.J."/>
            <person name="Thomas B.C."/>
            <person name="Singh A."/>
            <person name="Wilkins M.J."/>
            <person name="Karaoz U."/>
            <person name="Brodie E.L."/>
            <person name="Williams K.H."/>
            <person name="Hubbard S.S."/>
            <person name="Banfield J.F."/>
        </authorList>
    </citation>
    <scope>NUCLEOTIDE SEQUENCE [LARGE SCALE GENOMIC DNA]</scope>
</reference>
<dbReference type="Pfam" id="PF21175">
    <property type="entry name" value="RecR_C"/>
    <property type="match status" value="1"/>
</dbReference>
<dbReference type="InterPro" id="IPR023627">
    <property type="entry name" value="Rcmb_RecR"/>
</dbReference>
<protein>
    <recommendedName>
        <fullName evidence="7">Recombination protein RecR</fullName>
    </recommendedName>
</protein>
<evidence type="ECO:0000256" key="6">
    <source>
        <dbReference type="ARBA" id="ARBA00023204"/>
    </source>
</evidence>
<keyword evidence="6 7" id="KW-0234">DNA repair</keyword>